<reference evidence="4 5" key="1">
    <citation type="journal article" date="2012" name="Science">
        <title>The Paleozoic origin of enzymatic lignin decomposition reconstructed from 31 fungal genomes.</title>
        <authorList>
            <person name="Floudas D."/>
            <person name="Binder M."/>
            <person name="Riley R."/>
            <person name="Barry K."/>
            <person name="Blanchette R.A."/>
            <person name="Henrissat B."/>
            <person name="Martinez A.T."/>
            <person name="Otillar R."/>
            <person name="Spatafora J.W."/>
            <person name="Yadav J.S."/>
            <person name="Aerts A."/>
            <person name="Benoit I."/>
            <person name="Boyd A."/>
            <person name="Carlson A."/>
            <person name="Copeland A."/>
            <person name="Coutinho P.M."/>
            <person name="de Vries R.P."/>
            <person name="Ferreira P."/>
            <person name="Findley K."/>
            <person name="Foster B."/>
            <person name="Gaskell J."/>
            <person name="Glotzer D."/>
            <person name="Gorecki P."/>
            <person name="Heitman J."/>
            <person name="Hesse C."/>
            <person name="Hori C."/>
            <person name="Igarashi K."/>
            <person name="Jurgens J.A."/>
            <person name="Kallen N."/>
            <person name="Kersten P."/>
            <person name="Kohler A."/>
            <person name="Kuees U."/>
            <person name="Kumar T.K.A."/>
            <person name="Kuo A."/>
            <person name="LaButti K."/>
            <person name="Larrondo L.F."/>
            <person name="Lindquist E."/>
            <person name="Ling A."/>
            <person name="Lombard V."/>
            <person name="Lucas S."/>
            <person name="Lundell T."/>
            <person name="Martin R."/>
            <person name="McLaughlin D.J."/>
            <person name="Morgenstern I."/>
            <person name="Morin E."/>
            <person name="Murat C."/>
            <person name="Nagy L.G."/>
            <person name="Nolan M."/>
            <person name="Ohm R.A."/>
            <person name="Patyshakuliyeva A."/>
            <person name="Rokas A."/>
            <person name="Ruiz-Duenas F.J."/>
            <person name="Sabat G."/>
            <person name="Salamov A."/>
            <person name="Samejima M."/>
            <person name="Schmutz J."/>
            <person name="Slot J.C."/>
            <person name="St John F."/>
            <person name="Stenlid J."/>
            <person name="Sun H."/>
            <person name="Sun S."/>
            <person name="Syed K."/>
            <person name="Tsang A."/>
            <person name="Wiebenga A."/>
            <person name="Young D."/>
            <person name="Pisabarro A."/>
            <person name="Eastwood D.C."/>
            <person name="Martin F."/>
            <person name="Cullen D."/>
            <person name="Grigoriev I.V."/>
            <person name="Hibbett D.S."/>
        </authorList>
    </citation>
    <scope>NUCLEOTIDE SEQUENCE [LARGE SCALE GENOMIC DNA]</scope>
    <source>
        <strain evidence="4 5">MD-104</strain>
    </source>
</reference>
<dbReference type="AlphaFoldDB" id="A0A2H3JLD1"/>
<name>A0A2H3JLD1_WOLCO</name>
<dbReference type="Proteomes" id="UP000218811">
    <property type="component" value="Unassembled WGS sequence"/>
</dbReference>
<evidence type="ECO:0000259" key="2">
    <source>
        <dbReference type="Pfam" id="PF14214"/>
    </source>
</evidence>
<dbReference type="InterPro" id="IPR046700">
    <property type="entry name" value="DUF6570"/>
</dbReference>
<dbReference type="InterPro" id="IPR025476">
    <property type="entry name" value="Helitron_helicase-like"/>
</dbReference>
<accession>A0A2H3JLD1</accession>
<feature type="domain" description="DUF6570" evidence="3">
    <location>
        <begin position="218"/>
        <end position="363"/>
    </location>
</feature>
<sequence>MGSVLSEVARSAQADDISELTVKEILARLNGRLAIPRTARTSKSGLVRHVVQSAADEDILWLSMAGRARRTEQDQGPAQRKRKRAENQFERRHLAHPRRDREVVDELDRSSFFMQLPSAEQLKNCHIQFHAATSNLALQSAICVVCARWVYRHDLEITKTSLEDLPNTHRLIPKKAHPRHILTEGKLLEPSAVIVEGDRHILYVCAVCLKSLRSSADKPPELSLANRMWIGEIPWQLRTLTLPEKQLIALVYPRVFVFKLYPKKLGGRRDERTLQYGMRGTVTTFSLDMAGVSTMLEGRLMPRPPSLLASVISVTFIGAGRLPKDKLRGIFRVRRRFVLDALLWLKANNPKYYGDITISEEHVAQLPEDDVPEEIMGTLRQETDVGLIDRESAGYVPEVEVNEGEDEREDGTNDEEGDADVIPLQLSGMSDTDSTAVHPDQMMMWALSNLWKEGREGGYLVRYGQPVRDFPGQPAEGDDEQRMNLSEMAFPCLFPYGEGGIEAPREVAVSFTSHVRWALQYHDRRFRTDKVFPFWAFGIEQKRQALTSARIKIRRTTFHADAQVLGSLTVDRLHEAAKQQAQKLPITDPAVRLLRQHVHASSRRVMGSDASRYALRSQIWATTVMLGPPSIWITINPSDLDDPIAQILTGVDIDLDQFCTTAGPDRETRARNVAHDPWASAKFFHFIITAIITTLFQVEVMEYQVRSGVGIFGRVSAYFGTVESQNRGTLHLHMLLWLLGVPTWETMRE</sequence>
<evidence type="ECO:0000256" key="1">
    <source>
        <dbReference type="SAM" id="MobiDB-lite"/>
    </source>
</evidence>
<feature type="domain" description="Helitron helicase-like" evidence="2">
    <location>
        <begin position="514"/>
        <end position="736"/>
    </location>
</feature>
<dbReference type="Pfam" id="PF20209">
    <property type="entry name" value="DUF6570"/>
    <property type="match status" value="1"/>
</dbReference>
<dbReference type="STRING" id="742152.A0A2H3JLD1"/>
<dbReference type="OrthoDB" id="2801422at2759"/>
<feature type="region of interest" description="Disordered" evidence="1">
    <location>
        <begin position="69"/>
        <end position="101"/>
    </location>
</feature>
<dbReference type="Pfam" id="PF14214">
    <property type="entry name" value="Helitron_like_N"/>
    <property type="match status" value="1"/>
</dbReference>
<evidence type="ECO:0000259" key="3">
    <source>
        <dbReference type="Pfam" id="PF20209"/>
    </source>
</evidence>
<keyword evidence="5" id="KW-1185">Reference proteome</keyword>
<protein>
    <submittedName>
        <fullName evidence="4">Uncharacterized protein</fullName>
    </submittedName>
</protein>
<feature type="compositionally biased region" description="Basic and acidic residues" evidence="1">
    <location>
        <begin position="85"/>
        <end position="101"/>
    </location>
</feature>
<dbReference type="EMBL" id="KB468109">
    <property type="protein sequence ID" value="PCH40663.1"/>
    <property type="molecule type" value="Genomic_DNA"/>
</dbReference>
<dbReference type="OMA" id="QYHDRRF"/>
<evidence type="ECO:0000313" key="5">
    <source>
        <dbReference type="Proteomes" id="UP000218811"/>
    </source>
</evidence>
<proteinExistence type="predicted"/>
<organism evidence="4 5">
    <name type="scientific">Wolfiporia cocos (strain MD-104)</name>
    <name type="common">Brown rot fungus</name>
    <dbReference type="NCBI Taxonomy" id="742152"/>
    <lineage>
        <taxon>Eukaryota</taxon>
        <taxon>Fungi</taxon>
        <taxon>Dikarya</taxon>
        <taxon>Basidiomycota</taxon>
        <taxon>Agaricomycotina</taxon>
        <taxon>Agaricomycetes</taxon>
        <taxon>Polyporales</taxon>
        <taxon>Phaeolaceae</taxon>
        <taxon>Wolfiporia</taxon>
    </lineage>
</organism>
<gene>
    <name evidence="4" type="ORF">WOLCODRAFT_168087</name>
</gene>
<evidence type="ECO:0000313" key="4">
    <source>
        <dbReference type="EMBL" id="PCH40663.1"/>
    </source>
</evidence>